<feature type="binding site" evidence="8">
    <location>
        <position position="11"/>
    </location>
    <ligand>
        <name>Mn(2+)</name>
        <dbReference type="ChEBI" id="CHEBI:29035"/>
        <label>2</label>
    </ligand>
</feature>
<feature type="domain" description="Metalloenzyme" evidence="10">
    <location>
        <begin position="3"/>
        <end position="495"/>
    </location>
</feature>
<dbReference type="Pfam" id="PF01676">
    <property type="entry name" value="Metalloenzyme"/>
    <property type="match status" value="1"/>
</dbReference>
<feature type="binding site" evidence="8">
    <location>
        <position position="189"/>
    </location>
    <ligand>
        <name>substrate</name>
    </ligand>
</feature>
<dbReference type="CDD" id="cd16010">
    <property type="entry name" value="iPGM"/>
    <property type="match status" value="1"/>
</dbReference>
<dbReference type="PIRSF" id="PIRSF001492">
    <property type="entry name" value="IPGAM"/>
    <property type="match status" value="1"/>
</dbReference>
<dbReference type="HAMAP" id="MF_01038">
    <property type="entry name" value="GpmI"/>
    <property type="match status" value="1"/>
</dbReference>
<reference evidence="13" key="1">
    <citation type="journal article" date="2019" name="Int. J. Syst. Evol. Microbiol.">
        <title>The Global Catalogue of Microorganisms (GCM) 10K type strain sequencing project: providing services to taxonomists for standard genome sequencing and annotation.</title>
        <authorList>
            <consortium name="The Broad Institute Genomics Platform"/>
            <consortium name="The Broad Institute Genome Sequencing Center for Infectious Disease"/>
            <person name="Wu L."/>
            <person name="Ma J."/>
        </authorList>
    </citation>
    <scope>NUCLEOTIDE SEQUENCE [LARGE SCALE GENOMIC DNA]</scope>
    <source>
        <strain evidence="13">JCM 31319</strain>
    </source>
</reference>
<dbReference type="PANTHER" id="PTHR31637">
    <property type="entry name" value="2,3-BISPHOSPHOGLYCERATE-INDEPENDENT PHOSPHOGLYCERATE MUTASE"/>
    <property type="match status" value="1"/>
</dbReference>
<dbReference type="InterPro" id="IPR006124">
    <property type="entry name" value="Metalloenzyme"/>
</dbReference>
<feature type="binding site" evidence="8">
    <location>
        <position position="122"/>
    </location>
    <ligand>
        <name>substrate</name>
    </ligand>
</feature>
<dbReference type="SUPFAM" id="SSF64158">
    <property type="entry name" value="2,3-Bisphosphoglycerate-independent phosphoglycerate mutase, substrate-binding domain"/>
    <property type="match status" value="1"/>
</dbReference>
<keyword evidence="4 8" id="KW-0479">Metal-binding</keyword>
<evidence type="ECO:0000256" key="6">
    <source>
        <dbReference type="ARBA" id="ARBA00023211"/>
    </source>
</evidence>
<feature type="binding site" evidence="8">
    <location>
        <position position="332"/>
    </location>
    <ligand>
        <name>substrate</name>
    </ligand>
</feature>
<dbReference type="InterPro" id="IPR005995">
    <property type="entry name" value="Pgm_bpd_ind"/>
</dbReference>
<evidence type="ECO:0000259" key="11">
    <source>
        <dbReference type="Pfam" id="PF06415"/>
    </source>
</evidence>
<keyword evidence="7 8" id="KW-0413">Isomerase</keyword>
<comment type="function">
    <text evidence="8">Catalyzes the interconversion of 2-phosphoglycerate and 3-phosphoglycerate.</text>
</comment>
<feature type="binding site" evidence="8">
    <location>
        <position position="458"/>
    </location>
    <ligand>
        <name>Mn(2+)</name>
        <dbReference type="ChEBI" id="CHEBI:29035"/>
        <label>1</label>
    </ligand>
</feature>
<evidence type="ECO:0000256" key="3">
    <source>
        <dbReference type="ARBA" id="ARBA00008819"/>
    </source>
</evidence>
<dbReference type="EC" id="5.4.2.12" evidence="8 9"/>
<feature type="binding site" evidence="8">
    <location>
        <position position="403"/>
    </location>
    <ligand>
        <name>Mn(2+)</name>
        <dbReference type="ChEBI" id="CHEBI:29035"/>
        <label>1</label>
    </ligand>
</feature>
<accession>A0ABW3SKC2</accession>
<dbReference type="NCBIfam" id="TIGR01307">
    <property type="entry name" value="pgm_bpd_ind"/>
    <property type="match status" value="1"/>
</dbReference>
<evidence type="ECO:0000256" key="5">
    <source>
        <dbReference type="ARBA" id="ARBA00023152"/>
    </source>
</evidence>
<dbReference type="InterPro" id="IPR036646">
    <property type="entry name" value="PGAM_B_sf"/>
</dbReference>
<evidence type="ECO:0000256" key="8">
    <source>
        <dbReference type="HAMAP-Rule" id="MF_01038"/>
    </source>
</evidence>
<dbReference type="Gene3D" id="3.40.720.10">
    <property type="entry name" value="Alkaline Phosphatase, subunit A"/>
    <property type="match status" value="1"/>
</dbReference>
<comment type="pathway">
    <text evidence="2 8">Carbohydrate degradation; glycolysis; pyruvate from D-glyceraldehyde 3-phosphate: step 3/5.</text>
</comment>
<dbReference type="RefSeq" id="WP_377521975.1">
    <property type="nucleotide sequence ID" value="NZ_JBHTLD010000002.1"/>
</dbReference>
<comment type="catalytic activity">
    <reaction evidence="1 8">
        <text>(2R)-2-phosphoglycerate = (2R)-3-phosphoglycerate</text>
        <dbReference type="Rhea" id="RHEA:15901"/>
        <dbReference type="ChEBI" id="CHEBI:58272"/>
        <dbReference type="ChEBI" id="CHEBI:58289"/>
        <dbReference type="EC" id="5.4.2.12"/>
    </reaction>
</comment>
<feature type="binding site" evidence="8">
    <location>
        <position position="183"/>
    </location>
    <ligand>
        <name>substrate</name>
    </ligand>
</feature>
<name>A0ABW3SKC2_9BACT</name>
<feature type="binding site" evidence="8">
    <location>
        <position position="61"/>
    </location>
    <ligand>
        <name>Mn(2+)</name>
        <dbReference type="ChEBI" id="CHEBI:29035"/>
        <label>2</label>
    </ligand>
</feature>
<feature type="binding site" evidence="8">
    <location>
        <position position="441"/>
    </location>
    <ligand>
        <name>Mn(2+)</name>
        <dbReference type="ChEBI" id="CHEBI:29035"/>
        <label>2</label>
    </ligand>
</feature>
<sequence length="508" mass="56315">MDKKVLLMILDGWGIATNPEVSAINKANTPFIDSILAKYATTTLHASGEYVGLPDGQMGNSEVGHMNIGAGRVVYQDLVRVNKAISDRKLASMPALANAFAYAKENKRAIHFIGLLSDGGVHSHIDHLKALCSVAYDQDLHDVFIHAFTDGRDTDPKGGVKYINELEQHLEHTSGTIASIVGRYYAMDRDNRWERVKLAYDLLVKGQGEPSQNLIKSVLDSYNAGVTDEFIKPIVKVNDRQEPIATIKNGDVVICFNFRTDRGREITQALTQRDFPEQDMHKLDLYYITMTNYDDSFLKVEAIFEKDNLNNTLGEVLANAGKKQIRIAETEKYPHVTFFFSGGRETQFEGERRLMCPSPKVATYDLQPEMSAYDIRDAIVPELQQKSADFICLNFANPDMVGHTGVFEAAVKACETVDKCAQDVITTALENDYDIIVIADHGNADMMINQDGTPNTAHTTNLVPCVLVSNDFNGTLHQGKLGDLAPTILDLMGIHQPEDMTGTSLIIH</sequence>
<feature type="binding site" evidence="8">
    <location>
        <begin position="259"/>
        <end position="262"/>
    </location>
    <ligand>
        <name>substrate</name>
    </ligand>
</feature>
<organism evidence="12 13">
    <name type="scientific">Pontibacter rugosus</name>
    <dbReference type="NCBI Taxonomy" id="1745966"/>
    <lineage>
        <taxon>Bacteria</taxon>
        <taxon>Pseudomonadati</taxon>
        <taxon>Bacteroidota</taxon>
        <taxon>Cytophagia</taxon>
        <taxon>Cytophagales</taxon>
        <taxon>Hymenobacteraceae</taxon>
        <taxon>Pontibacter</taxon>
    </lineage>
</organism>
<keyword evidence="5 8" id="KW-0324">Glycolysis</keyword>
<evidence type="ECO:0000259" key="10">
    <source>
        <dbReference type="Pfam" id="PF01676"/>
    </source>
</evidence>
<keyword evidence="13" id="KW-1185">Reference proteome</keyword>
<comment type="similarity">
    <text evidence="3 8">Belongs to the BPG-independent phosphoglycerate mutase family.</text>
</comment>
<comment type="cofactor">
    <cofactor evidence="8">
        <name>Mn(2+)</name>
        <dbReference type="ChEBI" id="CHEBI:29035"/>
    </cofactor>
    <text evidence="8">Binds 2 manganese ions per subunit.</text>
</comment>
<feature type="active site" description="Phosphoserine intermediate" evidence="8">
    <location>
        <position position="61"/>
    </location>
</feature>
<evidence type="ECO:0000313" key="13">
    <source>
        <dbReference type="Proteomes" id="UP001597094"/>
    </source>
</evidence>
<proteinExistence type="inferred from homology"/>
<dbReference type="Proteomes" id="UP001597094">
    <property type="component" value="Unassembled WGS sequence"/>
</dbReference>
<dbReference type="EMBL" id="JBHTLD010000002">
    <property type="protein sequence ID" value="MFD1184636.1"/>
    <property type="molecule type" value="Genomic_DNA"/>
</dbReference>
<dbReference type="SUPFAM" id="SSF53649">
    <property type="entry name" value="Alkaline phosphatase-like"/>
    <property type="match status" value="1"/>
</dbReference>
<comment type="subunit">
    <text evidence="8">Monomer.</text>
</comment>
<feature type="domain" description="BPG-independent PGAM N-terminal" evidence="11">
    <location>
        <begin position="81"/>
        <end position="295"/>
    </location>
</feature>
<keyword evidence="6 8" id="KW-0464">Manganese</keyword>
<feature type="binding site" evidence="8">
    <location>
        <position position="440"/>
    </location>
    <ligand>
        <name>Mn(2+)</name>
        <dbReference type="ChEBI" id="CHEBI:29035"/>
        <label>2</label>
    </ligand>
</feature>
<evidence type="ECO:0000256" key="9">
    <source>
        <dbReference type="NCBIfam" id="TIGR01307"/>
    </source>
</evidence>
<gene>
    <name evidence="8 12" type="primary">gpmI</name>
    <name evidence="12" type="ORF">ACFQ2O_00365</name>
</gene>
<feature type="binding site" evidence="8">
    <location>
        <begin position="152"/>
        <end position="153"/>
    </location>
    <ligand>
        <name>substrate</name>
    </ligand>
</feature>
<protein>
    <recommendedName>
        <fullName evidence="8 9">2,3-bisphosphoglycerate-independent phosphoglycerate mutase</fullName>
        <shortName evidence="8">BPG-independent PGAM</shortName>
        <shortName evidence="8">Phosphoglyceromutase</shortName>
        <shortName evidence="8">iPGM</shortName>
        <ecNumber evidence="8 9">5.4.2.12</ecNumber>
    </recommendedName>
</protein>
<evidence type="ECO:0000256" key="4">
    <source>
        <dbReference type="ARBA" id="ARBA00022723"/>
    </source>
</evidence>
<dbReference type="GO" id="GO:0004619">
    <property type="term" value="F:phosphoglycerate mutase activity"/>
    <property type="evidence" value="ECO:0007669"/>
    <property type="project" value="UniProtKB-EC"/>
</dbReference>
<dbReference type="InterPro" id="IPR011258">
    <property type="entry name" value="BPG-indep_PGM_N"/>
</dbReference>
<feature type="binding site" evidence="8">
    <location>
        <position position="399"/>
    </location>
    <ligand>
        <name>Mn(2+)</name>
        <dbReference type="ChEBI" id="CHEBI:29035"/>
        <label>1</label>
    </ligand>
</feature>
<comment type="caution">
    <text evidence="12">The sequence shown here is derived from an EMBL/GenBank/DDBJ whole genome shotgun (WGS) entry which is preliminary data.</text>
</comment>
<dbReference type="PANTHER" id="PTHR31637:SF0">
    <property type="entry name" value="2,3-BISPHOSPHOGLYCERATE-INDEPENDENT PHOSPHOGLYCERATE MUTASE"/>
    <property type="match status" value="1"/>
</dbReference>
<evidence type="ECO:0000256" key="7">
    <source>
        <dbReference type="ARBA" id="ARBA00023235"/>
    </source>
</evidence>
<evidence type="ECO:0000256" key="2">
    <source>
        <dbReference type="ARBA" id="ARBA00004798"/>
    </source>
</evidence>
<evidence type="ECO:0000313" key="12">
    <source>
        <dbReference type="EMBL" id="MFD1184636.1"/>
    </source>
</evidence>
<dbReference type="Pfam" id="PF06415">
    <property type="entry name" value="iPGM_N"/>
    <property type="match status" value="1"/>
</dbReference>
<evidence type="ECO:0000256" key="1">
    <source>
        <dbReference type="ARBA" id="ARBA00000370"/>
    </source>
</evidence>
<dbReference type="InterPro" id="IPR017850">
    <property type="entry name" value="Alkaline_phosphatase_core_sf"/>
</dbReference>
<dbReference type="Gene3D" id="3.40.1450.10">
    <property type="entry name" value="BPG-independent phosphoglycerate mutase, domain B"/>
    <property type="match status" value="1"/>
</dbReference>